<dbReference type="Proteomes" id="UP000652761">
    <property type="component" value="Unassembled WGS sequence"/>
</dbReference>
<proteinExistence type="predicted"/>
<evidence type="ECO:0000256" key="1">
    <source>
        <dbReference type="SAM" id="MobiDB-lite"/>
    </source>
</evidence>
<feature type="compositionally biased region" description="Polar residues" evidence="1">
    <location>
        <begin position="393"/>
        <end position="407"/>
    </location>
</feature>
<evidence type="ECO:0000313" key="3">
    <source>
        <dbReference type="EMBL" id="MQL80127.1"/>
    </source>
</evidence>
<dbReference type="PANTHER" id="PTHR46245">
    <property type="entry name" value="B3 DOMAIN-CONTAINING PROTEIN OS07G0563300"/>
    <property type="match status" value="1"/>
</dbReference>
<feature type="compositionally biased region" description="Polar residues" evidence="1">
    <location>
        <begin position="371"/>
        <end position="385"/>
    </location>
</feature>
<dbReference type="Pfam" id="PF25813">
    <property type="entry name" value="zf_VAL1_N"/>
    <property type="match status" value="1"/>
</dbReference>
<comment type="caution">
    <text evidence="3">The sequence shown here is derived from an EMBL/GenBank/DDBJ whole genome shotgun (WGS) entry which is preliminary data.</text>
</comment>
<keyword evidence="4" id="KW-1185">Reference proteome</keyword>
<dbReference type="InterPro" id="IPR057743">
    <property type="entry name" value="Zfn_VAL1-3_N"/>
</dbReference>
<evidence type="ECO:0000313" key="4">
    <source>
        <dbReference type="Proteomes" id="UP000652761"/>
    </source>
</evidence>
<dbReference type="EMBL" id="NMUH01000490">
    <property type="protein sequence ID" value="MQL80127.1"/>
    <property type="molecule type" value="Genomic_DNA"/>
</dbReference>
<protein>
    <recommendedName>
        <fullName evidence="2">VAL1-3 N-terminal zinc finger domain-containing protein</fullName>
    </recommendedName>
</protein>
<evidence type="ECO:0000259" key="2">
    <source>
        <dbReference type="Pfam" id="PF25813"/>
    </source>
</evidence>
<feature type="compositionally biased region" description="Pro residues" evidence="1">
    <location>
        <begin position="47"/>
        <end position="56"/>
    </location>
</feature>
<gene>
    <name evidence="3" type="ORF">Taro_012547</name>
</gene>
<dbReference type="AlphaFoldDB" id="A0A843UD70"/>
<dbReference type="OrthoDB" id="757982at2759"/>
<feature type="region of interest" description="Disordered" evidence="1">
    <location>
        <begin position="353"/>
        <end position="423"/>
    </location>
</feature>
<organism evidence="3 4">
    <name type="scientific">Colocasia esculenta</name>
    <name type="common">Wild taro</name>
    <name type="synonym">Arum esculentum</name>
    <dbReference type="NCBI Taxonomy" id="4460"/>
    <lineage>
        <taxon>Eukaryota</taxon>
        <taxon>Viridiplantae</taxon>
        <taxon>Streptophyta</taxon>
        <taxon>Embryophyta</taxon>
        <taxon>Tracheophyta</taxon>
        <taxon>Spermatophyta</taxon>
        <taxon>Magnoliopsida</taxon>
        <taxon>Liliopsida</taxon>
        <taxon>Araceae</taxon>
        <taxon>Aroideae</taxon>
        <taxon>Colocasieae</taxon>
        <taxon>Colocasia</taxon>
    </lineage>
</organism>
<dbReference type="PANTHER" id="PTHR46245:SF10">
    <property type="entry name" value="B3 DOMAIN-CONTAINING TRANSCRIPTION FACTOR VAL3"/>
    <property type="match status" value="1"/>
</dbReference>
<name>A0A843UD70_COLES</name>
<feature type="region of interest" description="Disordered" evidence="1">
    <location>
        <begin position="233"/>
        <end position="253"/>
    </location>
</feature>
<accession>A0A843UD70</accession>
<feature type="compositionally biased region" description="Low complexity" evidence="1">
    <location>
        <begin position="36"/>
        <end position="46"/>
    </location>
</feature>
<sequence length="452" mass="49492">MITPLGSSPLPPRRPTFPIPTPISSARASPSPPFPLMSSSSSVAAPPAAPPPPPSPRICFNAHCKERIAEGPAPAPPPPQPRRRGWRLRSGELADLCDRCSAAYEQGSFCETFHADGDGWRKCESCDKRVHCGCIVSVSTFMLLDAGGIECLACARKNLVKVPNHVWQSSSLFPLGPERLKDLSAKTWTQLTSSSPLPGQWRQASNMWNTSAQSELQQRLSYEFDRPSGNDRLISGSRLAIPPQNKKKVEDPPDRLTSHLNRAQLDRLNTGNCPLGSSSAFNELHREEGRAVGLPDSNHLVEEVDPTVTREVTVSDTSLKASVGISFRPHLNSVVNMSNPSIAKDDPSVRQIGLASPSLPLNDSKDPARVSSAQSHRQVHSSPLSKQHCPNAHNASEANGEMQSQVRNGRPRPESRGRNQLLPRYWPRITDQELQQISGEYPLCHVVFCKVK</sequence>
<reference evidence="3" key="1">
    <citation type="submission" date="2017-07" db="EMBL/GenBank/DDBJ databases">
        <title>Taro Niue Genome Assembly and Annotation.</title>
        <authorList>
            <person name="Atibalentja N."/>
            <person name="Keating K."/>
            <person name="Fields C.J."/>
        </authorList>
    </citation>
    <scope>NUCLEOTIDE SEQUENCE</scope>
    <source>
        <strain evidence="3">Niue_2</strain>
        <tissue evidence="3">Leaf</tissue>
    </source>
</reference>
<feature type="domain" description="VAL1-3 N-terminal zinc finger" evidence="2">
    <location>
        <begin position="112"/>
        <end position="159"/>
    </location>
</feature>
<feature type="compositionally biased region" description="Pro residues" evidence="1">
    <location>
        <begin position="9"/>
        <end position="21"/>
    </location>
</feature>
<feature type="region of interest" description="Disordered" evidence="1">
    <location>
        <begin position="1"/>
        <end position="59"/>
    </location>
</feature>